<keyword evidence="3" id="KW-1185">Reference proteome</keyword>
<feature type="region of interest" description="Disordered" evidence="1">
    <location>
        <begin position="60"/>
        <end position="235"/>
    </location>
</feature>
<dbReference type="STRING" id="135208.A0A4Y9ZQS1"/>
<feature type="compositionally biased region" description="Low complexity" evidence="1">
    <location>
        <begin position="144"/>
        <end position="166"/>
    </location>
</feature>
<reference evidence="2 3" key="1">
    <citation type="submission" date="2019-02" db="EMBL/GenBank/DDBJ databases">
        <title>Genome sequencing of the rare red list fungi Hericium alpestre (H. flagellum).</title>
        <authorList>
            <person name="Buettner E."/>
            <person name="Kellner H."/>
        </authorList>
    </citation>
    <scope>NUCLEOTIDE SEQUENCE [LARGE SCALE GENOMIC DNA]</scope>
    <source>
        <strain evidence="2 3">DSM 108284</strain>
    </source>
</reference>
<feature type="region of interest" description="Disordered" evidence="1">
    <location>
        <begin position="1"/>
        <end position="46"/>
    </location>
</feature>
<feature type="compositionally biased region" description="Basic and acidic residues" evidence="1">
    <location>
        <begin position="106"/>
        <end position="119"/>
    </location>
</feature>
<protein>
    <submittedName>
        <fullName evidence="2">Uncharacterized protein</fullName>
    </submittedName>
</protein>
<dbReference type="OrthoDB" id="2444060at2759"/>
<organism evidence="2 3">
    <name type="scientific">Hericium alpestre</name>
    <dbReference type="NCBI Taxonomy" id="135208"/>
    <lineage>
        <taxon>Eukaryota</taxon>
        <taxon>Fungi</taxon>
        <taxon>Dikarya</taxon>
        <taxon>Basidiomycota</taxon>
        <taxon>Agaricomycotina</taxon>
        <taxon>Agaricomycetes</taxon>
        <taxon>Russulales</taxon>
        <taxon>Hericiaceae</taxon>
        <taxon>Hericium</taxon>
    </lineage>
</organism>
<comment type="caution">
    <text evidence="2">The sequence shown here is derived from an EMBL/GenBank/DDBJ whole genome shotgun (WGS) entry which is preliminary data.</text>
</comment>
<dbReference type="Proteomes" id="UP000298061">
    <property type="component" value="Unassembled WGS sequence"/>
</dbReference>
<accession>A0A4Y9ZQS1</accession>
<evidence type="ECO:0000313" key="2">
    <source>
        <dbReference type="EMBL" id="TFY77122.1"/>
    </source>
</evidence>
<name>A0A4Y9ZQS1_9AGAM</name>
<sequence length="349" mass="37638">MASSAGTREPPYLSGSKDPERFTDSPVSVNPLHIISQSSSMGSARAQEVHIIKVSEDAVEMQAGAPPQSLRHKIGEGLMRVVDGHDRIYNHSEGSVGPPPPSPPASEEHISPIESERRVKYQSTPPAPTVSFDPSASKDHHHAPSSSFTGSSATGRTSTSTTGPRSHPFPSDDTSMAYSVSAPADDRSSLSYSQSSRVHGDGLLHPPATHGSRPSRRNTTGSAAPFMPAGKPRMPVRGQSMLGLQDAALGDGALEDDIEQQAEQIRRERLRKRVKAQKEAEAALTAPRREGAEDNSPLVGNLIGENHVNYVLMYNMLTGIRIAVSRSQAKIRRPLSDEDFTARHKYSFD</sequence>
<dbReference type="AlphaFoldDB" id="A0A4Y9ZQS1"/>
<evidence type="ECO:0000256" key="1">
    <source>
        <dbReference type="SAM" id="MobiDB-lite"/>
    </source>
</evidence>
<dbReference type="EMBL" id="SFCI01000998">
    <property type="protein sequence ID" value="TFY77122.1"/>
    <property type="molecule type" value="Genomic_DNA"/>
</dbReference>
<proteinExistence type="predicted"/>
<evidence type="ECO:0000313" key="3">
    <source>
        <dbReference type="Proteomes" id="UP000298061"/>
    </source>
</evidence>
<gene>
    <name evidence="2" type="ORF">EWM64_g6887</name>
</gene>
<feature type="non-terminal residue" evidence="2">
    <location>
        <position position="349"/>
    </location>
</feature>